<evidence type="ECO:0000313" key="2">
    <source>
        <dbReference type="EMBL" id="SLN35475.1"/>
    </source>
</evidence>
<feature type="compositionally biased region" description="Basic and acidic residues" evidence="1">
    <location>
        <begin position="80"/>
        <end position="99"/>
    </location>
</feature>
<gene>
    <name evidence="2" type="ORF">PAM7066_01487</name>
</gene>
<organism evidence="2 3">
    <name type="scientific">Palleronia marisminoris</name>
    <dbReference type="NCBI Taxonomy" id="315423"/>
    <lineage>
        <taxon>Bacteria</taxon>
        <taxon>Pseudomonadati</taxon>
        <taxon>Pseudomonadota</taxon>
        <taxon>Alphaproteobacteria</taxon>
        <taxon>Rhodobacterales</taxon>
        <taxon>Roseobacteraceae</taxon>
        <taxon>Palleronia</taxon>
    </lineage>
</organism>
<dbReference type="AlphaFoldDB" id="A0A1Y5S9F3"/>
<dbReference type="Proteomes" id="UP000193870">
    <property type="component" value="Unassembled WGS sequence"/>
</dbReference>
<keyword evidence="3" id="KW-1185">Reference proteome</keyword>
<evidence type="ECO:0000256" key="1">
    <source>
        <dbReference type="SAM" id="MobiDB-lite"/>
    </source>
</evidence>
<dbReference type="EMBL" id="FWFV01000003">
    <property type="protein sequence ID" value="SLN35475.1"/>
    <property type="molecule type" value="Genomic_DNA"/>
</dbReference>
<reference evidence="2 3" key="1">
    <citation type="submission" date="2017-03" db="EMBL/GenBank/DDBJ databases">
        <authorList>
            <person name="Afonso C.L."/>
            <person name="Miller P.J."/>
            <person name="Scott M.A."/>
            <person name="Spackman E."/>
            <person name="Goraichik I."/>
            <person name="Dimitrov K.M."/>
            <person name="Suarez D.L."/>
            <person name="Swayne D.E."/>
        </authorList>
    </citation>
    <scope>NUCLEOTIDE SEQUENCE [LARGE SCALE GENOMIC DNA]</scope>
    <source>
        <strain evidence="2 3">CECT 7066</strain>
    </source>
</reference>
<feature type="region of interest" description="Disordered" evidence="1">
    <location>
        <begin position="50"/>
        <end position="99"/>
    </location>
</feature>
<protein>
    <submittedName>
        <fullName evidence="2">Uncharacterized protein</fullName>
    </submittedName>
</protein>
<evidence type="ECO:0000313" key="3">
    <source>
        <dbReference type="Proteomes" id="UP000193870"/>
    </source>
</evidence>
<proteinExistence type="predicted"/>
<dbReference type="STRING" id="315423.SAMN04488020_103207"/>
<accession>A0A1Y5S9F3</accession>
<sequence>MSYRSVAESALRMAEGQGHSLAAELDFCDYSRAVRREVEREVENILSERRAEEKAAEKKKKEKEGPGVLHFPAPPTVRMSPEKARAMRAADDRLRRAGE</sequence>
<name>A0A1Y5S9F3_9RHOB</name>
<dbReference type="RefSeq" id="WP_085853493.1">
    <property type="nucleotide sequence ID" value="NZ_FOPF01000003.1"/>
</dbReference>